<gene>
    <name evidence="2" type="ORF">UY82_C0037G0002</name>
</gene>
<accession>A0A0G1XWD2</accession>
<reference evidence="2 3" key="1">
    <citation type="journal article" date="2015" name="Nature">
        <title>rRNA introns, odd ribosomes, and small enigmatic genomes across a large radiation of phyla.</title>
        <authorList>
            <person name="Brown C.T."/>
            <person name="Hug L.A."/>
            <person name="Thomas B.C."/>
            <person name="Sharon I."/>
            <person name="Castelle C.J."/>
            <person name="Singh A."/>
            <person name="Wilkins M.J."/>
            <person name="Williams K.H."/>
            <person name="Banfield J.F."/>
        </authorList>
    </citation>
    <scope>NUCLEOTIDE SEQUENCE [LARGE SCALE GENOMIC DNA]</scope>
</reference>
<feature type="chain" id="PRO_5002540965" description="SipW-cognate class signal peptide" evidence="1">
    <location>
        <begin position="31"/>
        <end position="229"/>
    </location>
</feature>
<evidence type="ECO:0000313" key="2">
    <source>
        <dbReference type="EMBL" id="KKW35513.1"/>
    </source>
</evidence>
<organism evidence="2 3">
    <name type="scientific">Candidatus Uhrbacteria bacterium GW2011_GWC2_53_7</name>
    <dbReference type="NCBI Taxonomy" id="1618986"/>
    <lineage>
        <taxon>Bacteria</taxon>
        <taxon>Candidatus Uhriibacteriota</taxon>
    </lineage>
</organism>
<evidence type="ECO:0000313" key="3">
    <source>
        <dbReference type="Proteomes" id="UP000033865"/>
    </source>
</evidence>
<keyword evidence="1" id="KW-0732">Signal</keyword>
<evidence type="ECO:0008006" key="4">
    <source>
        <dbReference type="Google" id="ProtNLM"/>
    </source>
</evidence>
<dbReference type="AlphaFoldDB" id="A0A0G1XWD2"/>
<comment type="caution">
    <text evidence="2">The sequence shown here is derived from an EMBL/GenBank/DDBJ whole genome shotgun (WGS) entry which is preliminary data.</text>
</comment>
<name>A0A0G1XWD2_9BACT</name>
<dbReference type="EMBL" id="LCRN01000037">
    <property type="protein sequence ID" value="KKW35513.1"/>
    <property type="molecule type" value="Genomic_DNA"/>
</dbReference>
<protein>
    <recommendedName>
        <fullName evidence="4">SipW-cognate class signal peptide</fullName>
    </recommendedName>
</protein>
<dbReference type="Proteomes" id="UP000033865">
    <property type="component" value="Unassembled WGS sequence"/>
</dbReference>
<feature type="signal peptide" evidence="1">
    <location>
        <begin position="1"/>
        <end position="30"/>
    </location>
</feature>
<sequence>MPTLIGTKTKISTKTAVALAAGAVILAAAAAGGFSVRNKSGNGFFATQGYGPGNAYLDVRFSTRPGFGKATPGDTGVKFADYRVKAVGTDITIFDFNPMLLVQDTLSSSPFTIGTDGALVAEEHLTNCVLKDRSTGNVMSGPLFSGSGIAPAFLLFTDDFTLSAGQTMNLTLECDFTAVPVSGSSDALAVNFATPNDIVAKEAYPSLVPVPVQMTSTNGNPPAYYILEQ</sequence>
<proteinExistence type="predicted"/>
<evidence type="ECO:0000256" key="1">
    <source>
        <dbReference type="SAM" id="SignalP"/>
    </source>
</evidence>